<dbReference type="GO" id="GO:0009788">
    <property type="term" value="P:negative regulation of abscisic acid-activated signaling pathway"/>
    <property type="evidence" value="ECO:0007669"/>
    <property type="project" value="InterPro"/>
</dbReference>
<evidence type="ECO:0000313" key="9">
    <source>
        <dbReference type="Proteomes" id="UP000189703"/>
    </source>
</evidence>
<dbReference type="GO" id="GO:0005634">
    <property type="term" value="C:nucleus"/>
    <property type="evidence" value="ECO:0007669"/>
    <property type="project" value="UniProtKB-SubCell"/>
</dbReference>
<dbReference type="PANTHER" id="PTHR47287:SF15">
    <property type="entry name" value="ZINC FINGER PROTEIN 3-LIKE"/>
    <property type="match status" value="1"/>
</dbReference>
<evidence type="ECO:0000256" key="2">
    <source>
        <dbReference type="ARBA" id="ARBA00022723"/>
    </source>
</evidence>
<name>A0A1U8AUC2_NELNU</name>
<dbReference type="InterPro" id="IPR036236">
    <property type="entry name" value="Znf_C2H2_sf"/>
</dbReference>
<evidence type="ECO:0000256" key="1">
    <source>
        <dbReference type="ARBA" id="ARBA00004123"/>
    </source>
</evidence>
<dbReference type="InterPro" id="IPR013087">
    <property type="entry name" value="Znf_C2H2_type"/>
</dbReference>
<evidence type="ECO:0000256" key="5">
    <source>
        <dbReference type="ARBA" id="ARBA00023242"/>
    </source>
</evidence>
<sequence length="267" mass="29850">MAAGMEALALASEVCLSETSSISAAESSPEKYMKDRKDKAKVDQEAAKPEPDGVMESKVLLSLKFHHKELGESSSQPQMVASKLRVKKSGRRSFYCVYCRRTFESPQAYGGHQNAHRRERSLAKSQGLAPLDLRYPYARLHAYSRLPSTIVCGRFSRSSGLGLQPAVIHKQYHPWSLPGRSYFNGGWNRPEMLLMNRQPEIARLRRDDGLILQGAEGFDGDGFVNMFRGSQAIEASNAAANRMNDIERGNLEAHPHEEKELDLSLKL</sequence>
<feature type="region of interest" description="Disordered" evidence="7">
    <location>
        <begin position="16"/>
        <end position="51"/>
    </location>
</feature>
<keyword evidence="5" id="KW-0539">Nucleus</keyword>
<comment type="subcellular location">
    <subcellularLocation>
        <location evidence="1">Nucleus</location>
    </subcellularLocation>
</comment>
<protein>
    <submittedName>
        <fullName evidence="10">Zinc finger protein 3-like</fullName>
    </submittedName>
</protein>
<feature type="domain" description="C2H2-type" evidence="8">
    <location>
        <begin position="94"/>
        <end position="121"/>
    </location>
</feature>
<accession>A0A1U8AUC2</accession>
<dbReference type="KEGG" id="nnu:104604206"/>
<evidence type="ECO:0000256" key="7">
    <source>
        <dbReference type="SAM" id="MobiDB-lite"/>
    </source>
</evidence>
<keyword evidence="4" id="KW-0862">Zinc</keyword>
<evidence type="ECO:0000256" key="4">
    <source>
        <dbReference type="ARBA" id="ARBA00022833"/>
    </source>
</evidence>
<dbReference type="AlphaFoldDB" id="A0A1U8AUC2"/>
<proteinExistence type="predicted"/>
<dbReference type="GeneID" id="104604206"/>
<dbReference type="PANTHER" id="PTHR47287">
    <property type="entry name" value="C2H2 AND C2HC ZINC FINGERS SUPERFAMILY PROTEIN"/>
    <property type="match status" value="1"/>
</dbReference>
<evidence type="ECO:0000256" key="3">
    <source>
        <dbReference type="ARBA" id="ARBA00022771"/>
    </source>
</evidence>
<evidence type="ECO:0000256" key="6">
    <source>
        <dbReference type="PROSITE-ProRule" id="PRU00042"/>
    </source>
</evidence>
<feature type="compositionally biased region" description="Basic and acidic residues" evidence="7">
    <location>
        <begin position="28"/>
        <end position="51"/>
    </location>
</feature>
<dbReference type="Proteomes" id="UP000189703">
    <property type="component" value="Unplaced"/>
</dbReference>
<gene>
    <name evidence="10" type="primary">LOC104604206</name>
</gene>
<dbReference type="InterPro" id="IPR044246">
    <property type="entry name" value="ZFP3-like"/>
</dbReference>
<dbReference type="InParanoid" id="A0A1U8AUC2"/>
<dbReference type="SUPFAM" id="SSF57667">
    <property type="entry name" value="beta-beta-alpha zinc fingers"/>
    <property type="match status" value="1"/>
</dbReference>
<feature type="compositionally biased region" description="Low complexity" evidence="7">
    <location>
        <begin position="17"/>
        <end position="27"/>
    </location>
</feature>
<evidence type="ECO:0000259" key="8">
    <source>
        <dbReference type="PROSITE" id="PS50157"/>
    </source>
</evidence>
<organism evidence="9 10">
    <name type="scientific">Nelumbo nucifera</name>
    <name type="common">Sacred lotus</name>
    <dbReference type="NCBI Taxonomy" id="4432"/>
    <lineage>
        <taxon>Eukaryota</taxon>
        <taxon>Viridiplantae</taxon>
        <taxon>Streptophyta</taxon>
        <taxon>Embryophyta</taxon>
        <taxon>Tracheophyta</taxon>
        <taxon>Spermatophyta</taxon>
        <taxon>Magnoliopsida</taxon>
        <taxon>Proteales</taxon>
        <taxon>Nelumbonaceae</taxon>
        <taxon>Nelumbo</taxon>
    </lineage>
</organism>
<evidence type="ECO:0000313" key="10">
    <source>
        <dbReference type="RefSeq" id="XP_010266769.1"/>
    </source>
</evidence>
<dbReference type="PROSITE" id="PS50157">
    <property type="entry name" value="ZINC_FINGER_C2H2_2"/>
    <property type="match status" value="1"/>
</dbReference>
<dbReference type="OrthoDB" id="1736050at2759"/>
<dbReference type="GO" id="GO:0008270">
    <property type="term" value="F:zinc ion binding"/>
    <property type="evidence" value="ECO:0007669"/>
    <property type="project" value="UniProtKB-KW"/>
</dbReference>
<keyword evidence="2" id="KW-0479">Metal-binding</keyword>
<dbReference type="PROSITE" id="PS00028">
    <property type="entry name" value="ZINC_FINGER_C2H2_1"/>
    <property type="match status" value="1"/>
</dbReference>
<dbReference type="RefSeq" id="XP_010266769.1">
    <property type="nucleotide sequence ID" value="XM_010268467.1"/>
</dbReference>
<dbReference type="eggNOG" id="ENOG502S3I6">
    <property type="taxonomic scope" value="Eukaryota"/>
</dbReference>
<keyword evidence="9" id="KW-1185">Reference proteome</keyword>
<dbReference type="OMA" id="IDFHVSA"/>
<reference evidence="10" key="1">
    <citation type="submission" date="2025-08" db="UniProtKB">
        <authorList>
            <consortium name="RefSeq"/>
        </authorList>
    </citation>
    <scope>IDENTIFICATION</scope>
</reference>
<keyword evidence="3 6" id="KW-0863">Zinc-finger</keyword>